<dbReference type="InterPro" id="IPR013785">
    <property type="entry name" value="Aldolase_TIM"/>
</dbReference>
<organism evidence="3 4">
    <name type="scientific">Corynebacterium mendelii</name>
    <dbReference type="NCBI Taxonomy" id="2765362"/>
    <lineage>
        <taxon>Bacteria</taxon>
        <taxon>Bacillati</taxon>
        <taxon>Actinomycetota</taxon>
        <taxon>Actinomycetes</taxon>
        <taxon>Mycobacteriales</taxon>
        <taxon>Corynebacteriaceae</taxon>
        <taxon>Corynebacterium</taxon>
    </lineage>
</organism>
<keyword evidence="2" id="KW-0704">Schiff base</keyword>
<dbReference type="PANTHER" id="PTHR10889:SF1">
    <property type="entry name" value="DEOXYRIBOSE-PHOSPHATE ALDOLASE"/>
    <property type="match status" value="1"/>
</dbReference>
<dbReference type="RefSeq" id="WP_207118585.1">
    <property type="nucleotide sequence ID" value="NZ_JAFLEQ010000008.1"/>
</dbReference>
<proteinExistence type="predicted"/>
<gene>
    <name evidence="3" type="ORF">JZY06_04385</name>
</gene>
<dbReference type="Gene3D" id="3.20.20.70">
    <property type="entry name" value="Aldolase class I"/>
    <property type="match status" value="1"/>
</dbReference>
<keyword evidence="4" id="KW-1185">Reference proteome</keyword>
<name>A0A939E1Q6_9CORY</name>
<evidence type="ECO:0000313" key="3">
    <source>
        <dbReference type="EMBL" id="MBN9643862.1"/>
    </source>
</evidence>
<dbReference type="AlphaFoldDB" id="A0A939E1Q6"/>
<reference evidence="3" key="1">
    <citation type="submission" date="2021-03" db="EMBL/GenBank/DDBJ databases">
        <authorList>
            <person name="Sun Q."/>
        </authorList>
    </citation>
    <scope>NUCLEOTIDE SEQUENCE</scope>
    <source>
        <strain evidence="3">CCM 8862</strain>
    </source>
</reference>
<dbReference type="EMBL" id="JAFLEQ010000008">
    <property type="protein sequence ID" value="MBN9643862.1"/>
    <property type="molecule type" value="Genomic_DNA"/>
</dbReference>
<evidence type="ECO:0000313" key="4">
    <source>
        <dbReference type="Proteomes" id="UP000664332"/>
    </source>
</evidence>
<dbReference type="InterPro" id="IPR011343">
    <property type="entry name" value="DeoC"/>
</dbReference>
<dbReference type="GO" id="GO:0005737">
    <property type="term" value="C:cytoplasm"/>
    <property type="evidence" value="ECO:0007669"/>
    <property type="project" value="InterPro"/>
</dbReference>
<dbReference type="Proteomes" id="UP000664332">
    <property type="component" value="Unassembled WGS sequence"/>
</dbReference>
<dbReference type="GO" id="GO:0004139">
    <property type="term" value="F:deoxyribose-phosphate aldolase activity"/>
    <property type="evidence" value="ECO:0007669"/>
    <property type="project" value="InterPro"/>
</dbReference>
<dbReference type="InterPro" id="IPR002915">
    <property type="entry name" value="DeoC/FbaB/LacD_aldolase"/>
</dbReference>
<protein>
    <submittedName>
        <fullName evidence="3">2-deoxyribose-5-phosphate aldolase</fullName>
    </submittedName>
</protein>
<comment type="caution">
    <text evidence="3">The sequence shown here is derived from an EMBL/GenBank/DDBJ whole genome shotgun (WGS) entry which is preliminary data.</text>
</comment>
<sequence length="220" mass="23068">MTNTGIDELVARRIDAIVDDPGLGTDQLTAALDQAACCGVGQLVVAPTSLVAATHAADKARRRPRLVAQCGYPSGTHQDLVKAAEARLAIEYGVDEIDVVLNHRGIVDADSNRLISEIVTVREAVPRPMVLKVVLDTVLLTGEQIAFAARTAQLAGADYIRAGTTRTSDGDAAEVIAGIAQVAGTRLGIEAVGDFTAADVRRLFDAGASRIGTRTPQLLF</sequence>
<keyword evidence="1" id="KW-0963">Cytoplasm</keyword>
<dbReference type="PANTHER" id="PTHR10889">
    <property type="entry name" value="DEOXYRIBOSE-PHOSPHATE ALDOLASE"/>
    <property type="match status" value="1"/>
</dbReference>
<dbReference type="SUPFAM" id="SSF51569">
    <property type="entry name" value="Aldolase"/>
    <property type="match status" value="1"/>
</dbReference>
<evidence type="ECO:0000256" key="1">
    <source>
        <dbReference type="ARBA" id="ARBA00022490"/>
    </source>
</evidence>
<evidence type="ECO:0000256" key="2">
    <source>
        <dbReference type="ARBA" id="ARBA00023270"/>
    </source>
</evidence>
<dbReference type="GO" id="GO:0016052">
    <property type="term" value="P:carbohydrate catabolic process"/>
    <property type="evidence" value="ECO:0007669"/>
    <property type="project" value="TreeGrafter"/>
</dbReference>
<accession>A0A939E1Q6</accession>
<dbReference type="SMART" id="SM01133">
    <property type="entry name" value="DeoC"/>
    <property type="match status" value="1"/>
</dbReference>
<dbReference type="GO" id="GO:0009264">
    <property type="term" value="P:deoxyribonucleotide catabolic process"/>
    <property type="evidence" value="ECO:0007669"/>
    <property type="project" value="InterPro"/>
</dbReference>